<dbReference type="SUPFAM" id="SSF90123">
    <property type="entry name" value="ABC transporter transmembrane region"/>
    <property type="match status" value="1"/>
</dbReference>
<dbReference type="RefSeq" id="WP_204605336.1">
    <property type="nucleotide sequence ID" value="NZ_JBHSED010000021.1"/>
</dbReference>
<dbReference type="InterPro" id="IPR003593">
    <property type="entry name" value="AAA+_ATPase"/>
</dbReference>
<evidence type="ECO:0000259" key="8">
    <source>
        <dbReference type="PROSITE" id="PS50893"/>
    </source>
</evidence>
<dbReference type="PROSITE" id="PS50893">
    <property type="entry name" value="ABC_TRANSPORTER_2"/>
    <property type="match status" value="1"/>
</dbReference>
<feature type="transmembrane region" description="Helical" evidence="7">
    <location>
        <begin position="254"/>
        <end position="277"/>
    </location>
</feature>
<dbReference type="Gene3D" id="3.40.50.300">
    <property type="entry name" value="P-loop containing nucleotide triphosphate hydrolases"/>
    <property type="match status" value="1"/>
</dbReference>
<proteinExistence type="predicted"/>
<evidence type="ECO:0000256" key="6">
    <source>
        <dbReference type="ARBA" id="ARBA00023136"/>
    </source>
</evidence>
<feature type="transmembrane region" description="Helical" evidence="7">
    <location>
        <begin position="21"/>
        <end position="43"/>
    </location>
</feature>
<dbReference type="Pfam" id="PF00664">
    <property type="entry name" value="ABC_membrane"/>
    <property type="match status" value="1"/>
</dbReference>
<evidence type="ECO:0000256" key="7">
    <source>
        <dbReference type="SAM" id="Phobius"/>
    </source>
</evidence>
<evidence type="ECO:0000313" key="10">
    <source>
        <dbReference type="EMBL" id="MFC4304326.1"/>
    </source>
</evidence>
<dbReference type="SUPFAM" id="SSF52540">
    <property type="entry name" value="P-loop containing nucleoside triphosphate hydrolases"/>
    <property type="match status" value="1"/>
</dbReference>
<dbReference type="InterPro" id="IPR036640">
    <property type="entry name" value="ABC1_TM_sf"/>
</dbReference>
<protein>
    <submittedName>
        <fullName evidence="10">ABC transporter ATP-binding protein</fullName>
    </submittedName>
</protein>
<dbReference type="PROSITE" id="PS00211">
    <property type="entry name" value="ABC_TRANSPORTER_1"/>
    <property type="match status" value="1"/>
</dbReference>
<evidence type="ECO:0000256" key="1">
    <source>
        <dbReference type="ARBA" id="ARBA00004651"/>
    </source>
</evidence>
<dbReference type="PANTHER" id="PTHR43394">
    <property type="entry name" value="ATP-DEPENDENT PERMEASE MDL1, MITOCHONDRIAL"/>
    <property type="match status" value="1"/>
</dbReference>
<dbReference type="InterPro" id="IPR027417">
    <property type="entry name" value="P-loop_NTPase"/>
</dbReference>
<feature type="domain" description="ABC transmembrane type-1" evidence="9">
    <location>
        <begin position="25"/>
        <end position="312"/>
    </location>
</feature>
<comment type="subcellular location">
    <subcellularLocation>
        <location evidence="1">Cell membrane</location>
        <topology evidence="1">Multi-pass membrane protein</topology>
    </subcellularLocation>
</comment>
<dbReference type="PROSITE" id="PS50929">
    <property type="entry name" value="ABC_TM1F"/>
    <property type="match status" value="1"/>
</dbReference>
<accession>A0ABV8SAK3</accession>
<comment type="caution">
    <text evidence="10">The sequence shown here is derived from an EMBL/GenBank/DDBJ whole genome shotgun (WGS) entry which is preliminary data.</text>
</comment>
<gene>
    <name evidence="10" type="ORF">ACFO1S_12885</name>
</gene>
<evidence type="ECO:0000256" key="5">
    <source>
        <dbReference type="ARBA" id="ARBA00022989"/>
    </source>
</evidence>
<feature type="transmembrane region" description="Helical" evidence="7">
    <location>
        <begin position="63"/>
        <end position="86"/>
    </location>
</feature>
<name>A0ABV8SAK3_9BACL</name>
<dbReference type="SMART" id="SM00382">
    <property type="entry name" value="AAA"/>
    <property type="match status" value="1"/>
</dbReference>
<evidence type="ECO:0000256" key="4">
    <source>
        <dbReference type="ARBA" id="ARBA00022840"/>
    </source>
</evidence>
<evidence type="ECO:0000256" key="3">
    <source>
        <dbReference type="ARBA" id="ARBA00022741"/>
    </source>
</evidence>
<dbReference type="InterPro" id="IPR011527">
    <property type="entry name" value="ABC1_TM_dom"/>
</dbReference>
<keyword evidence="11" id="KW-1185">Reference proteome</keyword>
<dbReference type="Gene3D" id="1.20.1560.10">
    <property type="entry name" value="ABC transporter type 1, transmembrane domain"/>
    <property type="match status" value="1"/>
</dbReference>
<keyword evidence="4 10" id="KW-0067">ATP-binding</keyword>
<keyword evidence="6 7" id="KW-0472">Membrane</keyword>
<feature type="domain" description="ABC transporter" evidence="8">
    <location>
        <begin position="346"/>
        <end position="580"/>
    </location>
</feature>
<dbReference type="InterPro" id="IPR039421">
    <property type="entry name" value="Type_1_exporter"/>
</dbReference>
<dbReference type="CDD" id="cd18547">
    <property type="entry name" value="ABC_6TM_Tm288_like"/>
    <property type="match status" value="1"/>
</dbReference>
<keyword evidence="3" id="KW-0547">Nucleotide-binding</keyword>
<dbReference type="CDD" id="cd03254">
    <property type="entry name" value="ABCC_Glucan_exporter_like"/>
    <property type="match status" value="1"/>
</dbReference>
<keyword evidence="2 7" id="KW-0812">Transmembrane</keyword>
<dbReference type="Proteomes" id="UP001595755">
    <property type="component" value="Unassembled WGS sequence"/>
</dbReference>
<evidence type="ECO:0000313" key="11">
    <source>
        <dbReference type="Proteomes" id="UP001595755"/>
    </source>
</evidence>
<reference evidence="11" key="1">
    <citation type="journal article" date="2019" name="Int. J. Syst. Evol. Microbiol.">
        <title>The Global Catalogue of Microorganisms (GCM) 10K type strain sequencing project: providing services to taxonomists for standard genome sequencing and annotation.</title>
        <authorList>
            <consortium name="The Broad Institute Genomics Platform"/>
            <consortium name="The Broad Institute Genome Sequencing Center for Infectious Disease"/>
            <person name="Wu L."/>
            <person name="Ma J."/>
        </authorList>
    </citation>
    <scope>NUCLEOTIDE SEQUENCE [LARGE SCALE GENOMIC DNA]</scope>
    <source>
        <strain evidence="11">CGMCC 4.1641</strain>
    </source>
</reference>
<keyword evidence="5 7" id="KW-1133">Transmembrane helix</keyword>
<evidence type="ECO:0000259" key="9">
    <source>
        <dbReference type="PROSITE" id="PS50929"/>
    </source>
</evidence>
<dbReference type="EMBL" id="JBHSED010000021">
    <property type="protein sequence ID" value="MFC4304326.1"/>
    <property type="molecule type" value="Genomic_DNA"/>
</dbReference>
<evidence type="ECO:0000256" key="2">
    <source>
        <dbReference type="ARBA" id="ARBA00022692"/>
    </source>
</evidence>
<dbReference type="Pfam" id="PF00005">
    <property type="entry name" value="ABC_tran"/>
    <property type="match status" value="1"/>
</dbReference>
<dbReference type="InterPro" id="IPR003439">
    <property type="entry name" value="ABC_transporter-like_ATP-bd"/>
</dbReference>
<dbReference type="PANTHER" id="PTHR43394:SF1">
    <property type="entry name" value="ATP-BINDING CASSETTE SUB-FAMILY B MEMBER 10, MITOCHONDRIAL"/>
    <property type="match status" value="1"/>
</dbReference>
<organism evidence="10 11">
    <name type="scientific">Cohnella boryungensis</name>
    <dbReference type="NCBI Taxonomy" id="768479"/>
    <lineage>
        <taxon>Bacteria</taxon>
        <taxon>Bacillati</taxon>
        <taxon>Bacillota</taxon>
        <taxon>Bacilli</taxon>
        <taxon>Bacillales</taxon>
        <taxon>Paenibacillaceae</taxon>
        <taxon>Cohnella</taxon>
    </lineage>
</organism>
<dbReference type="InterPro" id="IPR017871">
    <property type="entry name" value="ABC_transporter-like_CS"/>
</dbReference>
<dbReference type="GO" id="GO:0005524">
    <property type="term" value="F:ATP binding"/>
    <property type="evidence" value="ECO:0007669"/>
    <property type="project" value="UniProtKB-KW"/>
</dbReference>
<sequence>MTGNNGNALRRLVGYLKPHRGKLTFVGFAAIASTLFSVVNPKLLGDATNFLFDSYREGTGVDFGWLGKWLIMMFGLYASSSFFSFLQQYVLASVAQWVTATLRQQVTEKMSRLPLRYFDRHSQGDLLSRAVNDVDSINTSLQQAISQIMSSFLTVVGIVAMMLYISPWLTIVIGITLPLSALAMKWIAGKSKKFFVRQQAELGNVNGHVEEMFGGHRVVKTYGYEEEAIRSFDQMNKKLYDAGRKAQFVSGLMMPLMTFVGNIGYVLIAIVGGVLVLNGNMRIGYVQAFIQYTQQINYPLVQVAGIMNVIQAAIASAERVFRVLDEEEEDRYEPSIGPADKIEGSVSFRNVSFGYEKAKPIIRGFDLGVKEGQTIAIVGPTGAGKTTLINLLMRFYEVDEGSILLGGVDYKDMSREQVRSRYGMVIQDTWLFNGTIRDNIAYGRAGATEEDIVRAARSAYADDFIRKLPDGYDTMLGEDASNISQGQKQLLTIARAILADPTVLILDEATSSVDTRTEMNIQKAMKELMAGRTSFVIAHRLSTIRDADLILVMNNGEIVERGNHRELLEQRGFYADLYHSQFNEKVAI</sequence>